<gene>
    <name evidence="1" type="ORF">PDIGIT_LOCUS11324</name>
</gene>
<name>A0A9W4XXP2_9PLEO</name>
<evidence type="ECO:0000313" key="1">
    <source>
        <dbReference type="EMBL" id="CAI6338197.1"/>
    </source>
</evidence>
<organism evidence="1 2">
    <name type="scientific">Periconia digitata</name>
    <dbReference type="NCBI Taxonomy" id="1303443"/>
    <lineage>
        <taxon>Eukaryota</taxon>
        <taxon>Fungi</taxon>
        <taxon>Dikarya</taxon>
        <taxon>Ascomycota</taxon>
        <taxon>Pezizomycotina</taxon>
        <taxon>Dothideomycetes</taxon>
        <taxon>Pleosporomycetidae</taxon>
        <taxon>Pleosporales</taxon>
        <taxon>Massarineae</taxon>
        <taxon>Periconiaceae</taxon>
        <taxon>Periconia</taxon>
    </lineage>
</organism>
<reference evidence="1" key="1">
    <citation type="submission" date="2023-01" db="EMBL/GenBank/DDBJ databases">
        <authorList>
            <person name="Van Ghelder C."/>
            <person name="Rancurel C."/>
        </authorList>
    </citation>
    <scope>NUCLEOTIDE SEQUENCE</scope>
    <source>
        <strain evidence="1">CNCM I-4278</strain>
    </source>
</reference>
<sequence>MSHQINNPHIPSELRIQIIRSYISYDYPITAEAHTQIFEQKLLPLIQSLGESWSEEVLNQYYNSNVFRMEAPPFWSRQELAVPSFAGRVRNLEFVIPFLENHDVRSSARAFTRHRGTLLQYLFKLQQPISSAIQRSMGFSVPLQNPLAPPINTDWYTQFTNLGNLKITFKKIPGVLNAQDSNEYDLMGCAWTMKLHNLHFSLVAPDFPESVTVSFEINESHRSDYVRQVLQQTQNDFADVILDIFSRSEVVIPTQSGVPET</sequence>
<accession>A0A9W4XXP2</accession>
<dbReference type="EMBL" id="CAOQHR010000008">
    <property type="protein sequence ID" value="CAI6338197.1"/>
    <property type="molecule type" value="Genomic_DNA"/>
</dbReference>
<protein>
    <recommendedName>
        <fullName evidence="3">TIGR04255 family protein</fullName>
    </recommendedName>
</protein>
<evidence type="ECO:0008006" key="3">
    <source>
        <dbReference type="Google" id="ProtNLM"/>
    </source>
</evidence>
<proteinExistence type="predicted"/>
<keyword evidence="2" id="KW-1185">Reference proteome</keyword>
<evidence type="ECO:0000313" key="2">
    <source>
        <dbReference type="Proteomes" id="UP001152607"/>
    </source>
</evidence>
<dbReference type="AlphaFoldDB" id="A0A9W4XXP2"/>
<comment type="caution">
    <text evidence="1">The sequence shown here is derived from an EMBL/GenBank/DDBJ whole genome shotgun (WGS) entry which is preliminary data.</text>
</comment>
<dbReference type="Proteomes" id="UP001152607">
    <property type="component" value="Unassembled WGS sequence"/>
</dbReference>